<evidence type="ECO:0000256" key="1">
    <source>
        <dbReference type="SAM" id="MobiDB-lite"/>
    </source>
</evidence>
<protein>
    <submittedName>
        <fullName evidence="2">Uncharacterized protein</fullName>
    </submittedName>
</protein>
<feature type="region of interest" description="Disordered" evidence="1">
    <location>
        <begin position="1"/>
        <end position="28"/>
    </location>
</feature>
<accession>A0A7Y8UW72</accession>
<evidence type="ECO:0000313" key="2">
    <source>
        <dbReference type="EMBL" id="NWN60472.1"/>
    </source>
</evidence>
<reference evidence="2 3" key="1">
    <citation type="submission" date="2020-05" db="EMBL/GenBank/DDBJ databases">
        <title>Onion-isolated Pseudomonas sp.</title>
        <authorList>
            <person name="Fujikawa T."/>
            <person name="Sawada H."/>
        </authorList>
    </citation>
    <scope>NUCLEOTIDE SEQUENCE [LARGE SCALE GENOMIC DNA]</scope>
    <source>
        <strain evidence="2 3">MAFF 301512</strain>
    </source>
</reference>
<proteinExistence type="predicted"/>
<sequence length="683" mass="74940">MLTSSKKNAKKKKTGNEEKTDAQPKKLKAKSVFASRRAKTYSPRRAPILMPAAITNAMPPVAGGQVNLLSRETLYAEGAKLEVPLWDNAAEIQTTFDRLVVYINNVPRDPILLEGPIESRYTWPYEIVIPENELGAAGVKTVRYEVTYATAGMDSSAKSLQFTVVRTDPNANVAPAQLMLPTWVTSNNNTISREGLGANGNMVSMVFTPPIDRNIGDFCDFFLDYFDADPFKSAPISIGGPVSMFITTAELEVRGGGNYYFTYAYGNRAGFTSPKATLLPVRVSLVPAPGALQDPIVSADPLTRKHAQEDNATITIRSYDNAQVDDEIQILFNGRLITHKLMDTVFNKVVRIPWEVLFFGGDTVPYTADVRYRIVRDNIPTPYSNTVSVEVDLTSAGGDPGGPGPVNDNLDPLQLESSQGEIDEIIDPDNVGEDATLTFDTYSNVALGHRVQVYYDGVPVLMPAYTVVQEDIDRGSFELTLLWSFIDAGKNGDKTVFYELNNGSNDTIIRSPATTVTVALFSIEDLSVINFTESVALGPYRSISCLQKPQTGILLDLKDPVNIKAGDKITIYWLAYGPDDYFSTTPLPETAGDFDIDVTADHSNPGHPGETLRVPFPTYIQPVRKGSIEVYYELFKPDGITKGESDVSHCLLTRYQGDSTLCGPVLWKDDLEKGAGKAKKKRT</sequence>
<dbReference type="Proteomes" id="UP000543908">
    <property type="component" value="Unassembled WGS sequence"/>
</dbReference>
<organism evidence="2 3">
    <name type="scientific">Pseudomonas allii</name>
    <dbReference type="NCBI Taxonomy" id="2740531"/>
    <lineage>
        <taxon>Bacteria</taxon>
        <taxon>Pseudomonadati</taxon>
        <taxon>Pseudomonadota</taxon>
        <taxon>Gammaproteobacteria</taxon>
        <taxon>Pseudomonadales</taxon>
        <taxon>Pseudomonadaceae</taxon>
        <taxon>Pseudomonas</taxon>
    </lineage>
</organism>
<feature type="compositionally biased region" description="Basic and acidic residues" evidence="1">
    <location>
        <begin position="14"/>
        <end position="24"/>
    </location>
</feature>
<dbReference type="EMBL" id="JABUHS010000029">
    <property type="protein sequence ID" value="NWN60472.1"/>
    <property type="molecule type" value="Genomic_DNA"/>
</dbReference>
<dbReference type="AlphaFoldDB" id="A0A7Y8UW72"/>
<comment type="caution">
    <text evidence="2">The sequence shown here is derived from an EMBL/GenBank/DDBJ whole genome shotgun (WGS) entry which is preliminary data.</text>
</comment>
<dbReference type="RefSeq" id="WP_058425157.1">
    <property type="nucleotide sequence ID" value="NZ_JABUHS010000029.1"/>
</dbReference>
<gene>
    <name evidence="2" type="ORF">HT123_04420</name>
</gene>
<evidence type="ECO:0000313" key="3">
    <source>
        <dbReference type="Proteomes" id="UP000543908"/>
    </source>
</evidence>
<name>A0A7Y8UW72_9PSED</name>